<dbReference type="InterPro" id="IPR013594">
    <property type="entry name" value="Dynein_heavy_tail"/>
</dbReference>
<organism evidence="2 3">
    <name type="scientific">Phakopsora pachyrhizi</name>
    <name type="common">Asian soybean rust disease fungus</name>
    <dbReference type="NCBI Taxonomy" id="170000"/>
    <lineage>
        <taxon>Eukaryota</taxon>
        <taxon>Fungi</taxon>
        <taxon>Dikarya</taxon>
        <taxon>Basidiomycota</taxon>
        <taxon>Pucciniomycotina</taxon>
        <taxon>Pucciniomycetes</taxon>
        <taxon>Pucciniales</taxon>
        <taxon>Phakopsoraceae</taxon>
        <taxon>Phakopsora</taxon>
    </lineage>
</organism>
<accession>A0AAV0BL28</accession>
<protein>
    <submittedName>
        <fullName evidence="2">Dynein heavy chain, N-terminal region 1-domain-containing protein</fullName>
    </submittedName>
</protein>
<dbReference type="AlphaFoldDB" id="A0AAV0BL28"/>
<dbReference type="EMBL" id="CALTRL010005941">
    <property type="protein sequence ID" value="CAH7688030.1"/>
    <property type="molecule type" value="Genomic_DNA"/>
</dbReference>
<dbReference type="Proteomes" id="UP001153365">
    <property type="component" value="Unassembled WGS sequence"/>
</dbReference>
<name>A0AAV0BL28_PHAPC</name>
<evidence type="ECO:0000259" key="1">
    <source>
        <dbReference type="Pfam" id="PF08385"/>
    </source>
</evidence>
<dbReference type="Pfam" id="PF08385">
    <property type="entry name" value="DHC_N1"/>
    <property type="match status" value="1"/>
</dbReference>
<comment type="caution">
    <text evidence="2">The sequence shown here is derived from an EMBL/GenBank/DDBJ whole genome shotgun (WGS) entry which is preliminary data.</text>
</comment>
<feature type="domain" description="Dynein heavy chain tail" evidence="1">
    <location>
        <begin position="3"/>
        <end position="119"/>
    </location>
</feature>
<gene>
    <name evidence="2" type="ORF">PPACK8108_LOCUS22922</name>
</gene>
<evidence type="ECO:0000313" key="2">
    <source>
        <dbReference type="EMBL" id="CAH7688030.1"/>
    </source>
</evidence>
<reference evidence="2" key="1">
    <citation type="submission" date="2022-06" db="EMBL/GenBank/DDBJ databases">
        <authorList>
            <consortium name="SYNGENTA / RWTH Aachen University"/>
        </authorList>
    </citation>
    <scope>NUCLEOTIDE SEQUENCE</scope>
</reference>
<keyword evidence="3" id="KW-1185">Reference proteome</keyword>
<evidence type="ECO:0000313" key="3">
    <source>
        <dbReference type="Proteomes" id="UP001153365"/>
    </source>
</evidence>
<proteinExistence type="predicted"/>
<sequence length="123" mass="14105">MSQLRYIPSIAGAIIWGKQIERPLLTYMKRVKDVLGRGWENYAEGSRLATDSNSFFKNLIPNQSLTKRDMSITGSIFEIQSNQLTDVYTLAVAFDPDFIVIFKEGRNLYWLGFNVPYQMNLSA</sequence>